<dbReference type="GO" id="GO:0016787">
    <property type="term" value="F:hydrolase activity"/>
    <property type="evidence" value="ECO:0007669"/>
    <property type="project" value="UniProtKB-KW"/>
</dbReference>
<dbReference type="InterPro" id="IPR002808">
    <property type="entry name" value="AdoCbi_amidolase"/>
</dbReference>
<dbReference type="PANTHER" id="PTHR35336:SF5">
    <property type="entry name" value="ADENOSYLCOBINAMIDE AMIDOHYDROLASE"/>
    <property type="match status" value="1"/>
</dbReference>
<dbReference type="PANTHER" id="PTHR35336">
    <property type="entry name" value="ADENOSYLCOBINAMIDE AMIDOHYDROLASE"/>
    <property type="match status" value="1"/>
</dbReference>
<keyword evidence="2" id="KW-1185">Reference proteome</keyword>
<gene>
    <name evidence="1" type="ORF">SAMN05216249_102151</name>
</gene>
<keyword evidence="1" id="KW-0378">Hydrolase</keyword>
<dbReference type="AlphaFoldDB" id="A0A1I0VSB1"/>
<dbReference type="STRING" id="1120918.SAMN05216249_102151"/>
<organism evidence="1 2">
    <name type="scientific">Acetitomaculum ruminis DSM 5522</name>
    <dbReference type="NCBI Taxonomy" id="1120918"/>
    <lineage>
        <taxon>Bacteria</taxon>
        <taxon>Bacillati</taxon>
        <taxon>Bacillota</taxon>
        <taxon>Clostridia</taxon>
        <taxon>Lachnospirales</taxon>
        <taxon>Lachnospiraceae</taxon>
        <taxon>Acetitomaculum</taxon>
    </lineage>
</organism>
<dbReference type="RefSeq" id="WP_092870203.1">
    <property type="nucleotide sequence ID" value="NZ_FOJY01000002.1"/>
</dbReference>
<dbReference type="EMBL" id="FOJY01000002">
    <property type="protein sequence ID" value="SFA78833.1"/>
    <property type="molecule type" value="Genomic_DNA"/>
</dbReference>
<dbReference type="OrthoDB" id="9767827at2"/>
<evidence type="ECO:0000313" key="1">
    <source>
        <dbReference type="EMBL" id="SFA78833.1"/>
    </source>
</evidence>
<dbReference type="Pfam" id="PF01955">
    <property type="entry name" value="CbiZ"/>
    <property type="match status" value="1"/>
</dbReference>
<proteinExistence type="predicted"/>
<dbReference type="Proteomes" id="UP000198838">
    <property type="component" value="Unassembled WGS sequence"/>
</dbReference>
<reference evidence="1 2" key="1">
    <citation type="submission" date="2016-10" db="EMBL/GenBank/DDBJ databases">
        <authorList>
            <person name="de Groot N.N."/>
        </authorList>
    </citation>
    <scope>NUCLEOTIDE SEQUENCE [LARGE SCALE GENOMIC DNA]</scope>
    <source>
        <strain evidence="1 2">DSM 5522</strain>
    </source>
</reference>
<evidence type="ECO:0000313" key="2">
    <source>
        <dbReference type="Proteomes" id="UP000198838"/>
    </source>
</evidence>
<name>A0A1I0VSB1_9FIRM</name>
<dbReference type="InterPro" id="IPR052209">
    <property type="entry name" value="CbiZ"/>
</dbReference>
<accession>A0A1I0VSB1</accession>
<sequence length="396" mass="44740">MGILLKELQNRDKITRFYKGIIISFNGKRRVLSTSVFNGGIRDDLSYAFNYNCMADERSCELHEESYEKELARNARDLEIDEKVSTGLSTAAWMERASIRTVKYEDLELTAVVTGGIDTNAVRVGDPASYYEKNGEYFFIKPGTINIMLHINAALPPGAMARCLVTATEAKTIAVEELFIGSNYSVGLATGSGTDGTIIISDLESKNVLTDAGEHSKLGEMIGNVVKDAVKEALNKHTDCGAARQHKLLVRTKRYGITMGALWEYYNEHKELFLTNNSENSSESSRNDDAVKNRVKDIDIVNFEKVLNSYNGNSSVVIWSESYVHILDQMRWNMLEWAEGIRSTRNLSEFFLDYMGVKNHQWNFILRKDEDTIKQLIEQLKYVIVVLVTNLDVFGM</sequence>
<protein>
    <submittedName>
        <fullName evidence="1">Adenosylcobinamide amidohydrolase</fullName>
    </submittedName>
</protein>